<dbReference type="InterPro" id="IPR050242">
    <property type="entry name" value="JAMM_MPN+_peptidase_M67A"/>
</dbReference>
<evidence type="ECO:0000256" key="1">
    <source>
        <dbReference type="SAM" id="MobiDB-lite"/>
    </source>
</evidence>
<feature type="region of interest" description="Disordered" evidence="1">
    <location>
        <begin position="31"/>
        <end position="127"/>
    </location>
</feature>
<accession>A0A8H7RBG9</accession>
<dbReference type="PROSITE" id="PS50249">
    <property type="entry name" value="MPN"/>
    <property type="match status" value="1"/>
</dbReference>
<keyword evidence="5" id="KW-1185">Reference proteome</keyword>
<dbReference type="EMBL" id="JAEPRD010000022">
    <property type="protein sequence ID" value="KAG2207887.1"/>
    <property type="molecule type" value="Genomic_DNA"/>
</dbReference>
<dbReference type="Gene3D" id="1.10.10.60">
    <property type="entry name" value="Homeodomain-like"/>
    <property type="match status" value="1"/>
</dbReference>
<feature type="compositionally biased region" description="Polar residues" evidence="1">
    <location>
        <begin position="115"/>
        <end position="127"/>
    </location>
</feature>
<feature type="compositionally biased region" description="Polar residues" evidence="1">
    <location>
        <begin position="325"/>
        <end position="359"/>
    </location>
</feature>
<dbReference type="Pfam" id="PF00249">
    <property type="entry name" value="Myb_DNA-binding"/>
    <property type="match status" value="1"/>
</dbReference>
<evidence type="ECO:0000313" key="4">
    <source>
        <dbReference type="EMBL" id="KAG2207887.1"/>
    </source>
</evidence>
<evidence type="ECO:0000259" key="3">
    <source>
        <dbReference type="PROSITE" id="PS51293"/>
    </source>
</evidence>
<sequence>MAAVNKPISKDQEEEMSSALIAQLLAEDNMSHGNGNYYAEYSNDARGYDPYHTQQDIDDSYEENSEDDFDPKKKKYISKKDVAKRGRKRKATVATTPAPKLSKEVKTKPTGAPSPESSTDCTATPGDTTATKAAITATATAVKPPATKKAKKPLGEGFNSGVYNELEEKNFLEGLELFGRDWGKLQRHVATRDSNSIRSHAQKHFIKMFRDQIPLPDKIRESGEGYTLSGKPLDPNSAAAKPYMRNLGNSGSSAPKKKTELKKMDDPMQDVEMTSKAPMEKADEISPMEVDKAAVDGEKTVMQAEQAPVQVEHTSMQVEHSSVQVQETPVSVQETPLQEQKTLTNVQETPTNVQETSMDVDTKAVERQAKELVIGDDRKRTLITESSSAKSATPSPSNSSSTSDSYDSRGRTNYSTSRLRKQRDPSSVNYGQIINNDDPLTMIKCEPFMGKPGSNVNGCQPFEISVDSNVLLAMDFHAHLMTTEVIGFLAGKWDKETMRMSIREAFPCRSIETGQNDVNVEMDPTSAIETRGLIEERHLQVVGWYHSHPTFIPDPSLVDIENQRNYQLLCREDHHESMPHLPSSEPFVGAIVGPYDPALPGSSSVINWFHVSNTNTDRPVPKKLIYELKENDALDSVEIERLFDLLSTYKDSREKVVFGEYWRQDASETKLQKMIKSLASRMPWIQRQLKSENNSALDDMFLNKVQASLKDW</sequence>
<dbReference type="GO" id="GO:0008237">
    <property type="term" value="F:metallopeptidase activity"/>
    <property type="evidence" value="ECO:0007669"/>
    <property type="project" value="InterPro"/>
</dbReference>
<dbReference type="Pfam" id="PF01398">
    <property type="entry name" value="JAB"/>
    <property type="match status" value="1"/>
</dbReference>
<feature type="compositionally biased region" description="Acidic residues" evidence="1">
    <location>
        <begin position="56"/>
        <end position="69"/>
    </location>
</feature>
<comment type="caution">
    <text evidence="4">The sequence shown here is derived from an EMBL/GenBank/DDBJ whole genome shotgun (WGS) entry which is preliminary data.</text>
</comment>
<feature type="region of interest" description="Disordered" evidence="1">
    <location>
        <begin position="244"/>
        <end position="267"/>
    </location>
</feature>
<dbReference type="Gene3D" id="3.40.140.10">
    <property type="entry name" value="Cytidine Deaminase, domain 2"/>
    <property type="match status" value="1"/>
</dbReference>
<dbReference type="SMART" id="SM00232">
    <property type="entry name" value="JAB_MPN"/>
    <property type="match status" value="1"/>
</dbReference>
<dbReference type="PROSITE" id="PS51293">
    <property type="entry name" value="SANT"/>
    <property type="match status" value="1"/>
</dbReference>
<dbReference type="PANTHER" id="PTHR10410">
    <property type="entry name" value="EUKARYOTIC TRANSLATION INITIATION FACTOR 3 -RELATED"/>
    <property type="match status" value="1"/>
</dbReference>
<dbReference type="InterPro" id="IPR009057">
    <property type="entry name" value="Homeodomain-like_sf"/>
</dbReference>
<protein>
    <recommendedName>
        <fullName evidence="6">Myb-like, SWIRM and MPN domain-containing protein 1</fullName>
    </recommendedName>
</protein>
<evidence type="ECO:0000259" key="2">
    <source>
        <dbReference type="PROSITE" id="PS50249"/>
    </source>
</evidence>
<dbReference type="InterPro" id="IPR017884">
    <property type="entry name" value="SANT_dom"/>
</dbReference>
<dbReference type="SUPFAM" id="SSF46689">
    <property type="entry name" value="Homeodomain-like"/>
    <property type="match status" value="1"/>
</dbReference>
<feature type="compositionally biased region" description="Basic and acidic residues" evidence="1">
    <location>
        <begin position="257"/>
        <end position="266"/>
    </location>
</feature>
<evidence type="ECO:0008006" key="6">
    <source>
        <dbReference type="Google" id="ProtNLM"/>
    </source>
</evidence>
<feature type="domain" description="MPN" evidence="2">
    <location>
        <begin position="464"/>
        <end position="593"/>
    </location>
</feature>
<feature type="compositionally biased region" description="Basic and acidic residues" evidence="1">
    <location>
        <begin position="360"/>
        <end position="382"/>
    </location>
</feature>
<dbReference type="AlphaFoldDB" id="A0A8H7RBG9"/>
<name>A0A8H7RBG9_9FUNG</name>
<organism evidence="4 5">
    <name type="scientific">Mucor saturninus</name>
    <dbReference type="NCBI Taxonomy" id="64648"/>
    <lineage>
        <taxon>Eukaryota</taxon>
        <taxon>Fungi</taxon>
        <taxon>Fungi incertae sedis</taxon>
        <taxon>Mucoromycota</taxon>
        <taxon>Mucoromycotina</taxon>
        <taxon>Mucoromycetes</taxon>
        <taxon>Mucorales</taxon>
        <taxon>Mucorineae</taxon>
        <taxon>Mucoraceae</taxon>
        <taxon>Mucor</taxon>
    </lineage>
</organism>
<dbReference type="InterPro" id="IPR000555">
    <property type="entry name" value="JAMM/MPN+_dom"/>
</dbReference>
<dbReference type="OrthoDB" id="118550at2759"/>
<feature type="compositionally biased region" description="Low complexity" evidence="1">
    <location>
        <begin position="386"/>
        <end position="405"/>
    </location>
</feature>
<dbReference type="Proteomes" id="UP000603453">
    <property type="component" value="Unassembled WGS sequence"/>
</dbReference>
<gene>
    <name evidence="4" type="ORF">INT47_010871</name>
</gene>
<dbReference type="SUPFAM" id="SSF102712">
    <property type="entry name" value="JAB1/MPN domain"/>
    <property type="match status" value="1"/>
</dbReference>
<dbReference type="SMART" id="SM00717">
    <property type="entry name" value="SANT"/>
    <property type="match status" value="1"/>
</dbReference>
<evidence type="ECO:0000313" key="5">
    <source>
        <dbReference type="Proteomes" id="UP000603453"/>
    </source>
</evidence>
<dbReference type="InterPro" id="IPR001005">
    <property type="entry name" value="SANT/Myb"/>
</dbReference>
<dbReference type="InterPro" id="IPR037518">
    <property type="entry name" value="MPN"/>
</dbReference>
<reference evidence="4" key="1">
    <citation type="submission" date="2020-12" db="EMBL/GenBank/DDBJ databases">
        <title>Metabolic potential, ecology and presence of endohyphal bacteria is reflected in genomic diversity of Mucoromycotina.</title>
        <authorList>
            <person name="Muszewska A."/>
            <person name="Okrasinska A."/>
            <person name="Steczkiewicz K."/>
            <person name="Drgas O."/>
            <person name="Orlowska M."/>
            <person name="Perlinska-Lenart U."/>
            <person name="Aleksandrzak-Piekarczyk T."/>
            <person name="Szatraj K."/>
            <person name="Zielenkiewicz U."/>
            <person name="Pilsyk S."/>
            <person name="Malc E."/>
            <person name="Mieczkowski P."/>
            <person name="Kruszewska J.S."/>
            <person name="Biernat P."/>
            <person name="Pawlowska J."/>
        </authorList>
    </citation>
    <scope>NUCLEOTIDE SEQUENCE</scope>
    <source>
        <strain evidence="4">WA0000017839</strain>
    </source>
</reference>
<feature type="domain" description="SANT" evidence="3">
    <location>
        <begin position="164"/>
        <end position="209"/>
    </location>
</feature>
<proteinExistence type="predicted"/>
<feature type="region of interest" description="Disordered" evidence="1">
    <location>
        <begin position="325"/>
        <end position="433"/>
    </location>
</feature>